<dbReference type="AlphaFoldDB" id="A0A4P9ZEH5"/>
<dbReference type="GO" id="GO:0005737">
    <property type="term" value="C:cytoplasm"/>
    <property type="evidence" value="ECO:0007669"/>
    <property type="project" value="TreeGrafter"/>
</dbReference>
<dbReference type="FunFam" id="3.40.190.10:FF:000005">
    <property type="entry name" value="Porphobilinogen deaminase"/>
    <property type="match status" value="1"/>
</dbReference>
<evidence type="ECO:0000259" key="11">
    <source>
        <dbReference type="Pfam" id="PF03900"/>
    </source>
</evidence>
<feature type="domain" description="Porphobilinogen deaminase C-terminal" evidence="11">
    <location>
        <begin position="246"/>
        <end position="320"/>
    </location>
</feature>
<protein>
    <recommendedName>
        <fullName evidence="4">hydroxymethylbilane synthase</fullName>
        <ecNumber evidence="4">2.5.1.61</ecNumber>
    </recommendedName>
    <alternativeName>
        <fullName evidence="9">Hydroxymethylbilane synthase</fullName>
    </alternativeName>
    <alternativeName>
        <fullName evidence="8">Pre-uroporphyrinogen synthase</fullName>
    </alternativeName>
</protein>
<dbReference type="PANTHER" id="PTHR11557">
    <property type="entry name" value="PORPHOBILINOGEN DEAMINASE"/>
    <property type="match status" value="1"/>
</dbReference>
<dbReference type="InterPro" id="IPR000860">
    <property type="entry name" value="HemC"/>
</dbReference>
<dbReference type="InterPro" id="IPR022417">
    <property type="entry name" value="Porphobilin_deaminase_N"/>
</dbReference>
<keyword evidence="7" id="KW-0627">Porphyrin biosynthesis</keyword>
<dbReference type="InterPro" id="IPR036803">
    <property type="entry name" value="Porphobilinogen_deaminase_C_sf"/>
</dbReference>
<dbReference type="EC" id="2.5.1.61" evidence="4"/>
<dbReference type="Gene3D" id="3.30.160.40">
    <property type="entry name" value="Porphobilinogen deaminase, C-terminal domain"/>
    <property type="match status" value="1"/>
</dbReference>
<dbReference type="GO" id="GO:0004418">
    <property type="term" value="F:hydroxymethylbilane synthase activity"/>
    <property type="evidence" value="ECO:0007669"/>
    <property type="project" value="UniProtKB-EC"/>
</dbReference>
<evidence type="ECO:0000256" key="1">
    <source>
        <dbReference type="ARBA" id="ARBA00001916"/>
    </source>
</evidence>
<evidence type="ECO:0000256" key="9">
    <source>
        <dbReference type="ARBA" id="ARBA00033064"/>
    </source>
</evidence>
<dbReference type="PRINTS" id="PR00151">
    <property type="entry name" value="PORPHBDMNASE"/>
</dbReference>
<keyword evidence="13" id="KW-1185">Reference proteome</keyword>
<dbReference type="NCBIfam" id="TIGR00212">
    <property type="entry name" value="hemC"/>
    <property type="match status" value="1"/>
</dbReference>
<reference evidence="13" key="1">
    <citation type="journal article" date="2018" name="Nat. Microbiol.">
        <title>Leveraging single-cell genomics to expand the fungal tree of life.</title>
        <authorList>
            <person name="Ahrendt S.R."/>
            <person name="Quandt C.A."/>
            <person name="Ciobanu D."/>
            <person name="Clum A."/>
            <person name="Salamov A."/>
            <person name="Andreopoulos B."/>
            <person name="Cheng J.F."/>
            <person name="Woyke T."/>
            <person name="Pelin A."/>
            <person name="Henrissat B."/>
            <person name="Reynolds N.K."/>
            <person name="Benny G.L."/>
            <person name="Smith M.E."/>
            <person name="James T.Y."/>
            <person name="Grigoriev I.V."/>
        </authorList>
    </citation>
    <scope>NUCLEOTIDE SEQUENCE [LARGE SCALE GENOMIC DNA]</scope>
    <source>
        <strain evidence="13">Baker2002</strain>
    </source>
</reference>
<evidence type="ECO:0000256" key="5">
    <source>
        <dbReference type="ARBA" id="ARBA00022679"/>
    </source>
</evidence>
<comment type="similarity">
    <text evidence="3">Belongs to the HMBS family.</text>
</comment>
<dbReference type="PANTHER" id="PTHR11557:SF0">
    <property type="entry name" value="PORPHOBILINOGEN DEAMINASE"/>
    <property type="match status" value="1"/>
</dbReference>
<comment type="cofactor">
    <cofactor evidence="1">
        <name>dipyrromethane</name>
        <dbReference type="ChEBI" id="CHEBI:60342"/>
    </cofactor>
</comment>
<comment type="pathway">
    <text evidence="2">Porphyrin-containing compound metabolism; protoporphyrin-IX biosynthesis; coproporphyrinogen-III from 5-aminolevulinate: step 2/4.</text>
</comment>
<dbReference type="EMBL" id="ML004451">
    <property type="protein sequence ID" value="RKP30832.1"/>
    <property type="molecule type" value="Genomic_DNA"/>
</dbReference>
<evidence type="ECO:0000256" key="2">
    <source>
        <dbReference type="ARBA" id="ARBA00004735"/>
    </source>
</evidence>
<dbReference type="CDD" id="cd13645">
    <property type="entry name" value="PBP2_HuPBGD_like"/>
    <property type="match status" value="1"/>
</dbReference>
<accession>A0A4P9ZEH5</accession>
<evidence type="ECO:0000256" key="3">
    <source>
        <dbReference type="ARBA" id="ARBA00005638"/>
    </source>
</evidence>
<dbReference type="Pfam" id="PF03900">
    <property type="entry name" value="Porphobil_deamC"/>
    <property type="match status" value="1"/>
</dbReference>
<evidence type="ECO:0000259" key="10">
    <source>
        <dbReference type="Pfam" id="PF01379"/>
    </source>
</evidence>
<dbReference type="InterPro" id="IPR022419">
    <property type="entry name" value="Porphobilin_deaminase_cofac_BS"/>
</dbReference>
<dbReference type="UniPathway" id="UPA00251">
    <property type="reaction ID" value="UER00319"/>
</dbReference>
<dbReference type="InterPro" id="IPR022418">
    <property type="entry name" value="Porphobilinogen_deaminase_C"/>
</dbReference>
<evidence type="ECO:0000313" key="13">
    <source>
        <dbReference type="Proteomes" id="UP000268321"/>
    </source>
</evidence>
<evidence type="ECO:0000256" key="7">
    <source>
        <dbReference type="ARBA" id="ARBA00023244"/>
    </source>
</evidence>
<dbReference type="PIRSF" id="PIRSF001438">
    <property type="entry name" value="4pyrrol_synth_OHMeBilane_synth"/>
    <property type="match status" value="1"/>
</dbReference>
<evidence type="ECO:0000256" key="8">
    <source>
        <dbReference type="ARBA" id="ARBA00030685"/>
    </source>
</evidence>
<sequence>MPHITMPVIEVPNNHIQIGGRKSKLAQLQLHIVKREIEDAFPHLSCLVLALSTFGDKFQLKPLYSFGGKSLWTKELEALLLEPIGDYPKLDMIVHSLKDIPTNLPEEFELACILEREDPRDVLVMRPNSPWKTLADLPPNAVVGTSSLRRQAQLLKFNPHLKFIDVRGNLATRLAKLDAPDSPYSCIVLAAAGLIREGLSHRITYPLDVPEMFYAVGQGALGIEIRKDDPIMKPLLSHLLHLPTMYRCLAERTMMNILEGGCSVPLGVHTRYDEETKELYCKCLIVSPDGKESVEADLTTLVSNRAHAEKSGEQMAKKLIQLGGKEILSAINFDKINQRPVKVELEPLNKKVHSI</sequence>
<evidence type="ECO:0000256" key="4">
    <source>
        <dbReference type="ARBA" id="ARBA00012655"/>
    </source>
</evidence>
<name>A0A4P9ZEH5_9ASCO</name>
<dbReference type="Pfam" id="PF01379">
    <property type="entry name" value="Porphobil_deam"/>
    <property type="match status" value="1"/>
</dbReference>
<feature type="domain" description="Porphobilinogen deaminase N-terminal" evidence="10">
    <location>
        <begin position="16"/>
        <end position="231"/>
    </location>
</feature>
<dbReference type="GO" id="GO:0006782">
    <property type="term" value="P:protoporphyrinogen IX biosynthetic process"/>
    <property type="evidence" value="ECO:0007669"/>
    <property type="project" value="UniProtKB-UniPathway"/>
</dbReference>
<evidence type="ECO:0000313" key="12">
    <source>
        <dbReference type="EMBL" id="RKP30832.1"/>
    </source>
</evidence>
<dbReference type="OrthoDB" id="564646at2759"/>
<keyword evidence="5" id="KW-0808">Transferase</keyword>
<dbReference type="PROSITE" id="PS00533">
    <property type="entry name" value="PORPHOBILINOGEN_DEAM"/>
    <property type="match status" value="1"/>
</dbReference>
<dbReference type="Proteomes" id="UP000268321">
    <property type="component" value="Unassembled WGS sequence"/>
</dbReference>
<proteinExistence type="inferred from homology"/>
<dbReference type="SUPFAM" id="SSF53850">
    <property type="entry name" value="Periplasmic binding protein-like II"/>
    <property type="match status" value="1"/>
</dbReference>
<organism evidence="12 13">
    <name type="scientific">Metschnikowia bicuspidata</name>
    <dbReference type="NCBI Taxonomy" id="27322"/>
    <lineage>
        <taxon>Eukaryota</taxon>
        <taxon>Fungi</taxon>
        <taxon>Dikarya</taxon>
        <taxon>Ascomycota</taxon>
        <taxon>Saccharomycotina</taxon>
        <taxon>Pichiomycetes</taxon>
        <taxon>Metschnikowiaceae</taxon>
        <taxon>Metschnikowia</taxon>
    </lineage>
</organism>
<keyword evidence="6" id="KW-0350">Heme biosynthesis</keyword>
<dbReference type="Gene3D" id="3.40.190.10">
    <property type="entry name" value="Periplasmic binding protein-like II"/>
    <property type="match status" value="2"/>
</dbReference>
<evidence type="ECO:0000256" key="6">
    <source>
        <dbReference type="ARBA" id="ARBA00023133"/>
    </source>
</evidence>
<gene>
    <name evidence="12" type="ORF">METBISCDRAFT_22951</name>
</gene>
<dbReference type="SUPFAM" id="SSF54782">
    <property type="entry name" value="Porphobilinogen deaminase (hydroxymethylbilane synthase), C-terminal domain"/>
    <property type="match status" value="1"/>
</dbReference>